<reference evidence="1 2" key="1">
    <citation type="journal article" date="2018" name="Mol. Ecol.">
        <title>The obligate alkalophilic soda-lake fungus Sodiomyces alkalinus has shifted to a protein diet.</title>
        <authorList>
            <person name="Grum-Grzhimaylo A.A."/>
            <person name="Falkoski D.L."/>
            <person name="van den Heuvel J."/>
            <person name="Valero-Jimenez C.A."/>
            <person name="Min B."/>
            <person name="Choi I.G."/>
            <person name="Lipzen A."/>
            <person name="Daum C.G."/>
            <person name="Aanen D.K."/>
            <person name="Tsang A."/>
            <person name="Henrissat B."/>
            <person name="Bilanenko E.N."/>
            <person name="de Vries R.P."/>
            <person name="van Kan J.A.L."/>
            <person name="Grigoriev I.V."/>
            <person name="Debets A.J.M."/>
        </authorList>
    </citation>
    <scope>NUCLEOTIDE SEQUENCE [LARGE SCALE GENOMIC DNA]</scope>
    <source>
        <strain evidence="1 2">F11</strain>
    </source>
</reference>
<dbReference type="RefSeq" id="XP_028465705.1">
    <property type="nucleotide sequence ID" value="XM_028609876.1"/>
</dbReference>
<dbReference type="AlphaFoldDB" id="A0A3N2PTQ7"/>
<dbReference type="Proteomes" id="UP000272025">
    <property type="component" value="Unassembled WGS sequence"/>
</dbReference>
<organism evidence="1 2">
    <name type="scientific">Sodiomyces alkalinus (strain CBS 110278 / VKM F-3762 / F11)</name>
    <name type="common">Alkaliphilic filamentous fungus</name>
    <dbReference type="NCBI Taxonomy" id="1314773"/>
    <lineage>
        <taxon>Eukaryota</taxon>
        <taxon>Fungi</taxon>
        <taxon>Dikarya</taxon>
        <taxon>Ascomycota</taxon>
        <taxon>Pezizomycotina</taxon>
        <taxon>Sordariomycetes</taxon>
        <taxon>Hypocreomycetidae</taxon>
        <taxon>Glomerellales</taxon>
        <taxon>Plectosphaerellaceae</taxon>
        <taxon>Sodiomyces</taxon>
    </lineage>
</organism>
<evidence type="ECO:0000313" key="2">
    <source>
        <dbReference type="Proteomes" id="UP000272025"/>
    </source>
</evidence>
<dbReference type="GeneID" id="39578354"/>
<keyword evidence="2" id="KW-1185">Reference proteome</keyword>
<evidence type="ECO:0000313" key="1">
    <source>
        <dbReference type="EMBL" id="ROT37899.1"/>
    </source>
</evidence>
<proteinExistence type="predicted"/>
<dbReference type="EMBL" id="ML119056">
    <property type="protein sequence ID" value="ROT37899.1"/>
    <property type="molecule type" value="Genomic_DNA"/>
</dbReference>
<gene>
    <name evidence="1" type="ORF">SODALDRAFT_324374</name>
</gene>
<name>A0A3N2PTQ7_SODAK</name>
<protein>
    <submittedName>
        <fullName evidence="1">Uncharacterized protein</fullName>
    </submittedName>
</protein>
<accession>A0A3N2PTQ7</accession>
<sequence>MDGIHGIDVTPAGQRQATYEYGYVHAKRDELAAASESNKHIDLDNAAGIGPQLPFLDLSGKKRKAVRQVQPLFEDILTDGSPTKYTTRYMLRRWGRRCWRSGSETFQLPPSPQLNHLRELPALPINLTTGLGTKSCLDGTFLPCSPWRNLRYCPNYLRYIIVMCLYEEVRNTEPPSMSSYGEAETPSRK</sequence>